<dbReference type="AlphaFoldDB" id="A0AAQ3SXR4"/>
<dbReference type="PANTHER" id="PTHR32133:SF307">
    <property type="entry name" value="OS08G0299600 PROTEIN"/>
    <property type="match status" value="1"/>
</dbReference>
<organism evidence="2 3">
    <name type="scientific">Paspalum notatum var. saurae</name>
    <dbReference type="NCBI Taxonomy" id="547442"/>
    <lineage>
        <taxon>Eukaryota</taxon>
        <taxon>Viridiplantae</taxon>
        <taxon>Streptophyta</taxon>
        <taxon>Embryophyta</taxon>
        <taxon>Tracheophyta</taxon>
        <taxon>Spermatophyta</taxon>
        <taxon>Magnoliopsida</taxon>
        <taxon>Liliopsida</taxon>
        <taxon>Poales</taxon>
        <taxon>Poaceae</taxon>
        <taxon>PACMAD clade</taxon>
        <taxon>Panicoideae</taxon>
        <taxon>Andropogonodae</taxon>
        <taxon>Paspaleae</taxon>
        <taxon>Paspalinae</taxon>
        <taxon>Paspalum</taxon>
    </lineage>
</organism>
<dbReference type="PANTHER" id="PTHR32133">
    <property type="entry name" value="OS07G0120400 PROTEIN"/>
    <property type="match status" value="1"/>
</dbReference>
<gene>
    <name evidence="2" type="ORF">U9M48_011560</name>
</gene>
<protein>
    <recommendedName>
        <fullName evidence="4">F-box domain-containing protein</fullName>
    </recommendedName>
</protein>
<proteinExistence type="predicted"/>
<dbReference type="SUPFAM" id="SSF81383">
    <property type="entry name" value="F-box domain"/>
    <property type="match status" value="1"/>
</dbReference>
<reference evidence="2 3" key="1">
    <citation type="submission" date="2024-02" db="EMBL/GenBank/DDBJ databases">
        <title>High-quality chromosome-scale genome assembly of Pensacola bahiagrass (Paspalum notatum Flugge var. saurae).</title>
        <authorList>
            <person name="Vega J.M."/>
            <person name="Podio M."/>
            <person name="Orjuela J."/>
            <person name="Siena L.A."/>
            <person name="Pessino S.C."/>
            <person name="Combes M.C."/>
            <person name="Mariac C."/>
            <person name="Albertini E."/>
            <person name="Pupilli F."/>
            <person name="Ortiz J.P.A."/>
            <person name="Leblanc O."/>
        </authorList>
    </citation>
    <scope>NUCLEOTIDE SEQUENCE [LARGE SCALE GENOMIC DNA]</scope>
    <source>
        <strain evidence="2">R1</strain>
        <tissue evidence="2">Leaf</tissue>
    </source>
</reference>
<dbReference type="InterPro" id="IPR036047">
    <property type="entry name" value="F-box-like_dom_sf"/>
</dbReference>
<accession>A0AAQ3SXR4</accession>
<feature type="region of interest" description="Disordered" evidence="1">
    <location>
        <begin position="77"/>
        <end position="105"/>
    </location>
</feature>
<dbReference type="Proteomes" id="UP001341281">
    <property type="component" value="Chromosome 03"/>
</dbReference>
<name>A0AAQ3SXR4_PASNO</name>
<evidence type="ECO:0008006" key="4">
    <source>
        <dbReference type="Google" id="ProtNLM"/>
    </source>
</evidence>
<sequence length="146" mass="15736">MSFYTPAPPPELMDELVEEILLRLPPDEPEHLFRATLVFKPWLRALCDPAFLRRYRTFHRAPPLLGLLHRLKLTIKETTPTASPPPRRHPSLPTPTSAAGGGGASTAAMGAFSSTWAWGAGVVGISLSGTPSRETATACPIRTAIG</sequence>
<dbReference type="EMBL" id="CP144747">
    <property type="protein sequence ID" value="WVZ61734.1"/>
    <property type="molecule type" value="Genomic_DNA"/>
</dbReference>
<keyword evidence="3" id="KW-1185">Reference proteome</keyword>
<evidence type="ECO:0000313" key="2">
    <source>
        <dbReference type="EMBL" id="WVZ61734.1"/>
    </source>
</evidence>
<evidence type="ECO:0000313" key="3">
    <source>
        <dbReference type="Proteomes" id="UP001341281"/>
    </source>
</evidence>
<evidence type="ECO:0000256" key="1">
    <source>
        <dbReference type="SAM" id="MobiDB-lite"/>
    </source>
</evidence>